<accession>A0A6J4VWC6</accession>
<evidence type="ECO:0000313" key="2">
    <source>
        <dbReference type="EMBL" id="CAA9587510.1"/>
    </source>
</evidence>
<sequence>MAAIIPAWNEAGAIGLVVAALPRDLVDLRIVVDGGSTDGTDTIARAAGATVIRQGRPGYGAACAAGVRAARADGAAILVFLDGDYADDPTDLPLILGPILADTADLVIGSRLDRRDRGALPPHQRAGNLVATTLIALLYRRRLRDIGSFRAIRADKLAALGMAHPTYGWPVEMVVKAVKRGYRIEEAPIHYHRRIGQAKVGGTLRGSLLAGYHMLHTILRYARHD</sequence>
<feature type="domain" description="Glycosyltransferase 2-like" evidence="1">
    <location>
        <begin position="4"/>
        <end position="157"/>
    </location>
</feature>
<evidence type="ECO:0000259" key="1">
    <source>
        <dbReference type="Pfam" id="PF00535"/>
    </source>
</evidence>
<dbReference type="EMBL" id="CADCWN010000328">
    <property type="protein sequence ID" value="CAA9587510.1"/>
    <property type="molecule type" value="Genomic_DNA"/>
</dbReference>
<dbReference type="Pfam" id="PF00535">
    <property type="entry name" value="Glycos_transf_2"/>
    <property type="match status" value="1"/>
</dbReference>
<dbReference type="CDD" id="cd04179">
    <property type="entry name" value="DPM_DPG-synthase_like"/>
    <property type="match status" value="1"/>
</dbReference>
<dbReference type="PANTHER" id="PTHR48090:SF7">
    <property type="entry name" value="RFBJ PROTEIN"/>
    <property type="match status" value="1"/>
</dbReference>
<reference evidence="2" key="1">
    <citation type="submission" date="2020-02" db="EMBL/GenBank/DDBJ databases">
        <authorList>
            <person name="Meier V. D."/>
        </authorList>
    </citation>
    <scope>NUCLEOTIDE SEQUENCE</scope>
    <source>
        <strain evidence="2">AVDCRST_MAG18</strain>
    </source>
</reference>
<dbReference type="SUPFAM" id="SSF53448">
    <property type="entry name" value="Nucleotide-diphospho-sugar transferases"/>
    <property type="match status" value="1"/>
</dbReference>
<proteinExistence type="predicted"/>
<dbReference type="InterPro" id="IPR050256">
    <property type="entry name" value="Glycosyltransferase_2"/>
</dbReference>
<dbReference type="InterPro" id="IPR029044">
    <property type="entry name" value="Nucleotide-diphossugar_trans"/>
</dbReference>
<organism evidence="2">
    <name type="scientific">uncultured Thermomicrobiales bacterium</name>
    <dbReference type="NCBI Taxonomy" id="1645740"/>
    <lineage>
        <taxon>Bacteria</taxon>
        <taxon>Pseudomonadati</taxon>
        <taxon>Thermomicrobiota</taxon>
        <taxon>Thermomicrobia</taxon>
        <taxon>Thermomicrobiales</taxon>
        <taxon>environmental samples</taxon>
    </lineage>
</organism>
<dbReference type="AlphaFoldDB" id="A0A6J4VWC6"/>
<dbReference type="InterPro" id="IPR001173">
    <property type="entry name" value="Glyco_trans_2-like"/>
</dbReference>
<name>A0A6J4VWC6_9BACT</name>
<protein>
    <recommendedName>
        <fullName evidence="1">Glycosyltransferase 2-like domain-containing protein</fullName>
    </recommendedName>
</protein>
<dbReference type="Gene3D" id="3.90.550.10">
    <property type="entry name" value="Spore Coat Polysaccharide Biosynthesis Protein SpsA, Chain A"/>
    <property type="match status" value="1"/>
</dbReference>
<gene>
    <name evidence="2" type="ORF">AVDCRST_MAG18-4149</name>
</gene>
<dbReference type="PANTHER" id="PTHR48090">
    <property type="entry name" value="UNDECAPRENYL-PHOSPHATE 4-DEOXY-4-FORMAMIDO-L-ARABINOSE TRANSFERASE-RELATED"/>
    <property type="match status" value="1"/>
</dbReference>